<dbReference type="PANTHER" id="PTHR27002">
    <property type="entry name" value="RECEPTOR-LIKE SERINE/THREONINE-PROTEIN KINASE SD1-8"/>
    <property type="match status" value="1"/>
</dbReference>
<dbReference type="Proteomes" id="UP001341840">
    <property type="component" value="Unassembled WGS sequence"/>
</dbReference>
<protein>
    <recommendedName>
        <fullName evidence="11">Protein kinase domain-containing protein</fullName>
    </recommendedName>
</protein>
<dbReference type="Pfam" id="PF07714">
    <property type="entry name" value="PK_Tyr_Ser-Thr"/>
    <property type="match status" value="1"/>
</dbReference>
<dbReference type="InterPro" id="IPR001245">
    <property type="entry name" value="Ser-Thr/Tyr_kinase_cat_dom"/>
</dbReference>
<comment type="caution">
    <text evidence="9">The sequence shown here is derived from an EMBL/GenBank/DDBJ whole genome shotgun (WGS) entry which is preliminary data.</text>
</comment>
<evidence type="ECO:0000256" key="1">
    <source>
        <dbReference type="ARBA" id="ARBA00022527"/>
    </source>
</evidence>
<name>A0ABU6TR81_9FABA</name>
<proteinExistence type="predicted"/>
<evidence type="ECO:0000259" key="8">
    <source>
        <dbReference type="PROSITE" id="PS51910"/>
    </source>
</evidence>
<dbReference type="SUPFAM" id="SSF56112">
    <property type="entry name" value="Protein kinase-like (PK-like)"/>
    <property type="match status" value="1"/>
</dbReference>
<evidence type="ECO:0008006" key="11">
    <source>
        <dbReference type="Google" id="ProtNLM"/>
    </source>
</evidence>
<gene>
    <name evidence="9" type="ORF">PIB30_081307</name>
</gene>
<keyword evidence="4" id="KW-0418">Kinase</keyword>
<evidence type="ECO:0000313" key="10">
    <source>
        <dbReference type="Proteomes" id="UP001341840"/>
    </source>
</evidence>
<keyword evidence="10" id="KW-1185">Reference proteome</keyword>
<dbReference type="InterPro" id="IPR011009">
    <property type="entry name" value="Kinase-like_dom_sf"/>
</dbReference>
<dbReference type="Gene3D" id="3.20.20.80">
    <property type="entry name" value="Glycosidases"/>
    <property type="match status" value="1"/>
</dbReference>
<accession>A0ABU6TR81</accession>
<dbReference type="PROSITE" id="PS51910">
    <property type="entry name" value="GH18_2"/>
    <property type="match status" value="1"/>
</dbReference>
<feature type="domain" description="GH18" evidence="8">
    <location>
        <begin position="1"/>
        <end position="54"/>
    </location>
</feature>
<dbReference type="EMBL" id="JASCZI010091832">
    <property type="protein sequence ID" value="MED6151314.1"/>
    <property type="molecule type" value="Genomic_DNA"/>
</dbReference>
<dbReference type="InterPro" id="IPR017853">
    <property type="entry name" value="GH"/>
</dbReference>
<evidence type="ECO:0000256" key="4">
    <source>
        <dbReference type="ARBA" id="ARBA00022777"/>
    </source>
</evidence>
<keyword evidence="6" id="KW-1133">Transmembrane helix</keyword>
<evidence type="ECO:0000256" key="2">
    <source>
        <dbReference type="ARBA" id="ARBA00022679"/>
    </source>
</evidence>
<evidence type="ECO:0000259" key="7">
    <source>
        <dbReference type="PROSITE" id="PS50011"/>
    </source>
</evidence>
<keyword evidence="2" id="KW-0808">Transferase</keyword>
<organism evidence="9 10">
    <name type="scientific">Stylosanthes scabra</name>
    <dbReference type="NCBI Taxonomy" id="79078"/>
    <lineage>
        <taxon>Eukaryota</taxon>
        <taxon>Viridiplantae</taxon>
        <taxon>Streptophyta</taxon>
        <taxon>Embryophyta</taxon>
        <taxon>Tracheophyta</taxon>
        <taxon>Spermatophyta</taxon>
        <taxon>Magnoliopsida</taxon>
        <taxon>eudicotyledons</taxon>
        <taxon>Gunneridae</taxon>
        <taxon>Pentapetalae</taxon>
        <taxon>rosids</taxon>
        <taxon>fabids</taxon>
        <taxon>Fabales</taxon>
        <taxon>Fabaceae</taxon>
        <taxon>Papilionoideae</taxon>
        <taxon>50 kb inversion clade</taxon>
        <taxon>dalbergioids sensu lato</taxon>
        <taxon>Dalbergieae</taxon>
        <taxon>Pterocarpus clade</taxon>
        <taxon>Stylosanthes</taxon>
    </lineage>
</organism>
<dbReference type="SUPFAM" id="SSF51445">
    <property type="entry name" value="(Trans)glycosidases"/>
    <property type="match status" value="1"/>
</dbReference>
<dbReference type="InterPro" id="IPR000719">
    <property type="entry name" value="Prot_kinase_dom"/>
</dbReference>
<reference evidence="9 10" key="1">
    <citation type="journal article" date="2023" name="Plants (Basel)">
        <title>Bridging the Gap: Combining Genomics and Transcriptomics Approaches to Understand Stylosanthes scabra, an Orphan Legume from the Brazilian Caatinga.</title>
        <authorList>
            <person name="Ferreira-Neto J.R.C."/>
            <person name="da Silva M.D."/>
            <person name="Binneck E."/>
            <person name="de Melo N.F."/>
            <person name="da Silva R.H."/>
            <person name="de Melo A.L.T.M."/>
            <person name="Pandolfi V."/>
            <person name="Bustamante F.O."/>
            <person name="Brasileiro-Vidal A.C."/>
            <person name="Benko-Iseppon A.M."/>
        </authorList>
    </citation>
    <scope>NUCLEOTIDE SEQUENCE [LARGE SCALE GENOMIC DNA]</scope>
    <source>
        <tissue evidence="9">Leaves</tissue>
    </source>
</reference>
<feature type="domain" description="Protein kinase" evidence="7">
    <location>
        <begin position="113"/>
        <end position="185"/>
    </location>
</feature>
<keyword evidence="3" id="KW-0547">Nucleotide-binding</keyword>
<keyword evidence="6" id="KW-0812">Transmembrane</keyword>
<evidence type="ECO:0000256" key="5">
    <source>
        <dbReference type="ARBA" id="ARBA00022840"/>
    </source>
</evidence>
<dbReference type="PANTHER" id="PTHR27002:SF1077">
    <property type="entry name" value="CYSTEINE-RICH RECEPTOR-LIKE PROTEIN KINASE 4"/>
    <property type="match status" value="1"/>
</dbReference>
<sequence length="185" mass="20738">MSLLTTKCFDDVDAVKTKVSYAREKNLLGYAVWELSHDDNWVLSTAAVGGLIILIATVLCALLLGVMIYYFWKRIFQSKDLKKATKDAGGFHGSVPDVRVFSLSEIKLATKRFSIENKLGQGGYGPVYKGVLRDGKEVAVKMLAKTSTQGFEEFKNEITLTARLQHVNLVRLLGFYIDKEEHMLI</sequence>
<evidence type="ECO:0000313" key="9">
    <source>
        <dbReference type="EMBL" id="MED6151314.1"/>
    </source>
</evidence>
<keyword evidence="6" id="KW-0472">Membrane</keyword>
<keyword evidence="1" id="KW-0723">Serine/threonine-protein kinase</keyword>
<evidence type="ECO:0000256" key="6">
    <source>
        <dbReference type="SAM" id="Phobius"/>
    </source>
</evidence>
<feature type="transmembrane region" description="Helical" evidence="6">
    <location>
        <begin position="41"/>
        <end position="72"/>
    </location>
</feature>
<evidence type="ECO:0000256" key="3">
    <source>
        <dbReference type="ARBA" id="ARBA00022741"/>
    </source>
</evidence>
<dbReference type="Gene3D" id="3.30.200.20">
    <property type="entry name" value="Phosphorylase Kinase, domain 1"/>
    <property type="match status" value="1"/>
</dbReference>
<dbReference type="InterPro" id="IPR001223">
    <property type="entry name" value="Glyco_hydro18_cat"/>
</dbReference>
<keyword evidence="5" id="KW-0067">ATP-binding</keyword>
<dbReference type="PROSITE" id="PS50011">
    <property type="entry name" value="PROTEIN_KINASE_DOM"/>
    <property type="match status" value="1"/>
</dbReference>